<evidence type="ECO:0000256" key="4">
    <source>
        <dbReference type="ARBA" id="ARBA00012239"/>
    </source>
</evidence>
<gene>
    <name evidence="10" type="ORF">OL497_00830</name>
</gene>
<evidence type="ECO:0000313" key="11">
    <source>
        <dbReference type="Proteomes" id="UP001207742"/>
    </source>
</evidence>
<dbReference type="InterPro" id="IPR015421">
    <property type="entry name" value="PyrdxlP-dep_Trfase_major"/>
</dbReference>
<dbReference type="Pfam" id="PF00266">
    <property type="entry name" value="Aminotran_5"/>
    <property type="match status" value="1"/>
</dbReference>
<dbReference type="InterPro" id="IPR010970">
    <property type="entry name" value="Cys_dSase_SufS"/>
</dbReference>
<comment type="catalytic activity">
    <reaction evidence="8">
        <text>(sulfur carrier)-H + L-cysteine = (sulfur carrier)-SH + L-alanine</text>
        <dbReference type="Rhea" id="RHEA:43892"/>
        <dbReference type="Rhea" id="RHEA-COMP:14737"/>
        <dbReference type="Rhea" id="RHEA-COMP:14739"/>
        <dbReference type="ChEBI" id="CHEBI:29917"/>
        <dbReference type="ChEBI" id="CHEBI:35235"/>
        <dbReference type="ChEBI" id="CHEBI:57972"/>
        <dbReference type="ChEBI" id="CHEBI:64428"/>
        <dbReference type="EC" id="2.8.1.7"/>
    </reaction>
</comment>
<dbReference type="NCBIfam" id="TIGR01979">
    <property type="entry name" value="sufS"/>
    <property type="match status" value="1"/>
</dbReference>
<dbReference type="EMBL" id="JAPDNS010000001">
    <property type="protein sequence ID" value="MCW3482424.1"/>
    <property type="molecule type" value="Genomic_DNA"/>
</dbReference>
<dbReference type="Gene3D" id="3.40.640.10">
    <property type="entry name" value="Type I PLP-dependent aspartate aminotransferase-like (Major domain)"/>
    <property type="match status" value="1"/>
</dbReference>
<dbReference type="PANTHER" id="PTHR43586">
    <property type="entry name" value="CYSTEINE DESULFURASE"/>
    <property type="match status" value="1"/>
</dbReference>
<name>A0ABT3IF71_9BACT</name>
<dbReference type="InterPro" id="IPR015422">
    <property type="entry name" value="PyrdxlP-dep_Trfase_small"/>
</dbReference>
<organism evidence="10 11">
    <name type="scientific">Chitinophaga nivalis</name>
    <dbReference type="NCBI Taxonomy" id="2991709"/>
    <lineage>
        <taxon>Bacteria</taxon>
        <taxon>Pseudomonadati</taxon>
        <taxon>Bacteroidota</taxon>
        <taxon>Chitinophagia</taxon>
        <taxon>Chitinophagales</taxon>
        <taxon>Chitinophagaceae</taxon>
        <taxon>Chitinophaga</taxon>
    </lineage>
</organism>
<evidence type="ECO:0000256" key="3">
    <source>
        <dbReference type="ARBA" id="ARBA00010447"/>
    </source>
</evidence>
<evidence type="ECO:0000256" key="6">
    <source>
        <dbReference type="ARBA" id="ARBA00022679"/>
    </source>
</evidence>
<comment type="caution">
    <text evidence="10">The sequence shown here is derived from an EMBL/GenBank/DDBJ whole genome shotgun (WGS) entry which is preliminary data.</text>
</comment>
<dbReference type="NCBIfam" id="NF041166">
    <property type="entry name" value="f2_encap_cargo1"/>
    <property type="match status" value="1"/>
</dbReference>
<dbReference type="SUPFAM" id="SSF53383">
    <property type="entry name" value="PLP-dependent transferases"/>
    <property type="match status" value="1"/>
</dbReference>
<comment type="function">
    <text evidence="2">Catalyzes the removal of elemental sulfur and selenium atoms from L-cysteine, L-cystine, L-selenocysteine, and L-selenocystine to produce L-alanine.</text>
</comment>
<evidence type="ECO:0000259" key="9">
    <source>
        <dbReference type="Pfam" id="PF00266"/>
    </source>
</evidence>
<proteinExistence type="inferred from homology"/>
<dbReference type="InterPro" id="IPR016454">
    <property type="entry name" value="Cysteine_dSase"/>
</dbReference>
<accession>A0ABT3IF71</accession>
<evidence type="ECO:0000256" key="7">
    <source>
        <dbReference type="ARBA" id="ARBA00022898"/>
    </source>
</evidence>
<dbReference type="InterPro" id="IPR000192">
    <property type="entry name" value="Aminotrans_V_dom"/>
</dbReference>
<dbReference type="Proteomes" id="UP001207742">
    <property type="component" value="Unassembled WGS sequence"/>
</dbReference>
<dbReference type="PANTHER" id="PTHR43586:SF8">
    <property type="entry name" value="CYSTEINE DESULFURASE 1, CHLOROPLASTIC"/>
    <property type="match status" value="1"/>
</dbReference>
<keyword evidence="7" id="KW-0663">Pyridoxal phosphate</keyword>
<dbReference type="PIRSF" id="PIRSF005572">
    <property type="entry name" value="NifS"/>
    <property type="match status" value="1"/>
</dbReference>
<keyword evidence="6" id="KW-0808">Transferase</keyword>
<dbReference type="InterPro" id="IPR015424">
    <property type="entry name" value="PyrdxlP-dep_Trfase"/>
</dbReference>
<evidence type="ECO:0000313" key="10">
    <source>
        <dbReference type="EMBL" id="MCW3482424.1"/>
    </source>
</evidence>
<comment type="similarity">
    <text evidence="3">Belongs to the class-V pyridoxal-phosphate-dependent aminotransferase family. Csd subfamily.</text>
</comment>
<evidence type="ECO:0000256" key="2">
    <source>
        <dbReference type="ARBA" id="ARBA00002824"/>
    </source>
</evidence>
<evidence type="ECO:0000256" key="1">
    <source>
        <dbReference type="ARBA" id="ARBA00001933"/>
    </source>
</evidence>
<protein>
    <recommendedName>
        <fullName evidence="5">Probable cysteine desulfurase</fullName>
        <ecNumber evidence="4">2.8.1.7</ecNumber>
    </recommendedName>
</protein>
<sequence>MTYYFLPGQTVAAPASGVPPLDINQIRADFPILQQQVNGRRLIWLDNAATTQKPQHVIDRISYFYKHENSNIHRAAHELAARATDAYEGAREKVKHFLHAASVNEIVFVRGATEAINLVAQSWGEQYLQAGDEIILSHLEHHANIVPWQQLAARKGLVIKVIPVDDDGQILLDEYARLLGPKTKLVSFTQVSNALGTVTPAKKMVEMAHQAGAKVLVDGAQAVSHLRADVQYLDCDWYVFSGHKVFGPTGIGVLYGKEALLNETQPWQGGGNMIKDVTFEHTQYHAAPGRFEAGTGNIADAVGLGAAIDYVNHIGIDLIHQYEHYLLQYATQLLKDIPGLRLIGTAPDKTSVLSFIFKDFTTEQVGAALNQEGIAVRSGHHCAQPILRRFGVESTVRPSLAFYNSCSDVDTLVEALLRLRRSKI</sequence>
<keyword evidence="11" id="KW-1185">Reference proteome</keyword>
<comment type="cofactor">
    <cofactor evidence="1">
        <name>pyridoxal 5'-phosphate</name>
        <dbReference type="ChEBI" id="CHEBI:597326"/>
    </cofactor>
</comment>
<dbReference type="CDD" id="cd06453">
    <property type="entry name" value="SufS_like"/>
    <property type="match status" value="1"/>
</dbReference>
<feature type="domain" description="Aminotransferase class V" evidence="9">
    <location>
        <begin position="43"/>
        <end position="412"/>
    </location>
</feature>
<dbReference type="Gene3D" id="3.90.1150.10">
    <property type="entry name" value="Aspartate Aminotransferase, domain 1"/>
    <property type="match status" value="1"/>
</dbReference>
<evidence type="ECO:0000256" key="5">
    <source>
        <dbReference type="ARBA" id="ARBA00021850"/>
    </source>
</evidence>
<dbReference type="EC" id="2.8.1.7" evidence="4"/>
<evidence type="ECO:0000256" key="8">
    <source>
        <dbReference type="ARBA" id="ARBA00050776"/>
    </source>
</evidence>
<reference evidence="10 11" key="1">
    <citation type="submission" date="2022-10" db="EMBL/GenBank/DDBJ databases">
        <title>Chitinophaga nivalis PC15 sp. nov., isolated from Pyeongchang county, South Korea.</title>
        <authorList>
            <person name="Trinh H.N."/>
        </authorList>
    </citation>
    <scope>NUCLEOTIDE SEQUENCE [LARGE SCALE GENOMIC DNA]</scope>
    <source>
        <strain evidence="10 11">PC14</strain>
    </source>
</reference>